<dbReference type="InterPro" id="IPR001394">
    <property type="entry name" value="Peptidase_C19_UCH"/>
</dbReference>
<dbReference type="GO" id="GO:0004843">
    <property type="term" value="F:cysteine-type deubiquitinase activity"/>
    <property type="evidence" value="ECO:0007669"/>
    <property type="project" value="UniProtKB-UniRule"/>
</dbReference>
<dbReference type="HOGENOM" id="CLU_008279_7_2_1"/>
<feature type="compositionally biased region" description="Polar residues" evidence="7">
    <location>
        <begin position="358"/>
        <end position="372"/>
    </location>
</feature>
<dbReference type="OrthoDB" id="429671at2759"/>
<dbReference type="GO" id="GO:0005829">
    <property type="term" value="C:cytosol"/>
    <property type="evidence" value="ECO:0007669"/>
    <property type="project" value="TreeGrafter"/>
</dbReference>
<dbReference type="InterPro" id="IPR028889">
    <property type="entry name" value="USP"/>
</dbReference>
<dbReference type="PANTHER" id="PTHR24006:SF687">
    <property type="entry name" value="UBIQUITIN CARBOXYL-TERMINAL HYDROLASE 10"/>
    <property type="match status" value="1"/>
</dbReference>
<protein>
    <recommendedName>
        <fullName evidence="6">Ubiquitin carboxyl-terminal hydrolase</fullName>
        <ecNumber evidence="6">3.4.19.12</ecNumber>
    </recommendedName>
</protein>
<dbReference type="PROSITE" id="PS00973">
    <property type="entry name" value="USP_2"/>
    <property type="match status" value="1"/>
</dbReference>
<reference evidence="9" key="1">
    <citation type="submission" date="2014-01" db="EMBL/GenBank/DDBJ databases">
        <title>The genome of the white-rot fungus Pycnoporus cinnabarinus: a basidiomycete model with a versatile arsenal for lignocellulosic biomass breakdown.</title>
        <authorList>
            <person name="Levasseur A."/>
            <person name="Lomascolo A."/>
            <person name="Ruiz-Duenas F.J."/>
            <person name="Uzan E."/>
            <person name="Piumi F."/>
            <person name="Kues U."/>
            <person name="Ram A.F.J."/>
            <person name="Murat C."/>
            <person name="Haon M."/>
            <person name="Benoit I."/>
            <person name="Arfi Y."/>
            <person name="Chevret D."/>
            <person name="Drula E."/>
            <person name="Kwon M.J."/>
            <person name="Gouret P."/>
            <person name="Lesage-Meessen L."/>
            <person name="Lombard V."/>
            <person name="Mariette J."/>
            <person name="Noirot C."/>
            <person name="Park J."/>
            <person name="Patyshakuliyeva A."/>
            <person name="Wieneger R.A.B."/>
            <person name="Wosten H.A.B."/>
            <person name="Martin F."/>
            <person name="Coutinho P.M."/>
            <person name="de Vries R."/>
            <person name="Martinez A.T."/>
            <person name="Klopp C."/>
            <person name="Pontarotti P."/>
            <person name="Henrissat B."/>
            <person name="Record E."/>
        </authorList>
    </citation>
    <scope>NUCLEOTIDE SEQUENCE [LARGE SCALE GENOMIC DNA]</scope>
    <source>
        <strain evidence="9">BRFM137</strain>
    </source>
</reference>
<dbReference type="AlphaFoldDB" id="A0A060S2T5"/>
<feature type="compositionally biased region" description="Low complexity" evidence="7">
    <location>
        <begin position="384"/>
        <end position="400"/>
    </location>
</feature>
<evidence type="ECO:0000256" key="2">
    <source>
        <dbReference type="ARBA" id="ARBA00022670"/>
    </source>
</evidence>
<dbReference type="PANTHER" id="PTHR24006">
    <property type="entry name" value="UBIQUITIN CARBOXYL-TERMINAL HYDROLASE"/>
    <property type="match status" value="1"/>
</dbReference>
<evidence type="ECO:0000313" key="10">
    <source>
        <dbReference type="Proteomes" id="UP000029665"/>
    </source>
</evidence>
<feature type="region of interest" description="Disordered" evidence="7">
    <location>
        <begin position="316"/>
        <end position="460"/>
    </location>
</feature>
<keyword evidence="4 6" id="KW-0378">Hydrolase</keyword>
<dbReference type="Proteomes" id="UP000029665">
    <property type="component" value="Unassembled WGS sequence"/>
</dbReference>
<feature type="compositionally biased region" description="Basic residues" evidence="7">
    <location>
        <begin position="68"/>
        <end position="80"/>
    </location>
</feature>
<dbReference type="CDD" id="cd02257">
    <property type="entry name" value="Peptidase_C19"/>
    <property type="match status" value="1"/>
</dbReference>
<organism evidence="9 10">
    <name type="scientific">Pycnoporus cinnabarinus</name>
    <name type="common">Cinnabar-red polypore</name>
    <name type="synonym">Trametes cinnabarina</name>
    <dbReference type="NCBI Taxonomy" id="5643"/>
    <lineage>
        <taxon>Eukaryota</taxon>
        <taxon>Fungi</taxon>
        <taxon>Dikarya</taxon>
        <taxon>Basidiomycota</taxon>
        <taxon>Agaricomycotina</taxon>
        <taxon>Agaricomycetes</taxon>
        <taxon>Polyporales</taxon>
        <taxon>Polyporaceae</taxon>
        <taxon>Trametes</taxon>
    </lineage>
</organism>
<feature type="compositionally biased region" description="Basic and acidic residues" evidence="7">
    <location>
        <begin position="204"/>
        <end position="221"/>
    </location>
</feature>
<dbReference type="GO" id="GO:0005634">
    <property type="term" value="C:nucleus"/>
    <property type="evidence" value="ECO:0007669"/>
    <property type="project" value="TreeGrafter"/>
</dbReference>
<feature type="region of interest" description="Disordered" evidence="7">
    <location>
        <begin position="1"/>
        <end position="92"/>
    </location>
</feature>
<feature type="region of interest" description="Disordered" evidence="7">
    <location>
        <begin position="117"/>
        <end position="288"/>
    </location>
</feature>
<dbReference type="Gene3D" id="3.90.70.10">
    <property type="entry name" value="Cysteine proteinases"/>
    <property type="match status" value="1"/>
</dbReference>
<dbReference type="InterPro" id="IPR038765">
    <property type="entry name" value="Papain-like_cys_pep_sf"/>
</dbReference>
<comment type="caution">
    <text evidence="9">The sequence shown here is derived from an EMBL/GenBank/DDBJ whole genome shotgun (WGS) entry which is preliminary data.</text>
</comment>
<dbReference type="InterPro" id="IPR050164">
    <property type="entry name" value="Peptidase_C19"/>
</dbReference>
<evidence type="ECO:0000256" key="7">
    <source>
        <dbReference type="SAM" id="MobiDB-lite"/>
    </source>
</evidence>
<keyword evidence="3 6" id="KW-0833">Ubl conjugation pathway</keyword>
<feature type="compositionally biased region" description="Polar residues" evidence="7">
    <location>
        <begin position="158"/>
        <end position="169"/>
    </location>
</feature>
<dbReference type="GO" id="GO:0006508">
    <property type="term" value="P:proteolysis"/>
    <property type="evidence" value="ECO:0007669"/>
    <property type="project" value="UniProtKB-KW"/>
</dbReference>
<comment type="catalytic activity">
    <reaction evidence="1 6">
        <text>Thiol-dependent hydrolysis of ester, thioester, amide, peptide and isopeptide bonds formed by the C-terminal Gly of ubiquitin (a 76-residue protein attached to proteins as an intracellular targeting signal).</text>
        <dbReference type="EC" id="3.4.19.12"/>
    </reaction>
</comment>
<feature type="compositionally biased region" description="Low complexity" evidence="7">
    <location>
        <begin position="125"/>
        <end position="139"/>
    </location>
</feature>
<evidence type="ECO:0000256" key="4">
    <source>
        <dbReference type="ARBA" id="ARBA00022801"/>
    </source>
</evidence>
<name>A0A060S2T5_PYCCI</name>
<dbReference type="OMA" id="AMIMFMK"/>
<feature type="compositionally biased region" description="Pro residues" evidence="7">
    <location>
        <begin position="182"/>
        <end position="191"/>
    </location>
</feature>
<sequence>MPPMNGPAPMHQPASPRVNGAGRGRFNSHRGGGPGYHYQPPMPQHHMPPPALPVQSPPPISPASPFHHPQKFVPHPHSHPHQVPYGSPYYPPQPNGPYPPAWPGQALSPLPKQMSMLPPMVSPEQVPQVPAPQHSQQQQHHQHHHVQLQQEPHLAPQPQVSPEMSQRLQATPVHFGHLSPQVPSPTAPPFIPRQSQSQVQVPQSEHHRPDSQSAESVHDDTASPEMQSTEEPEPQRQKPELEVKPDPSTVEETSENVDEAEVRDPRPSTPRSPSPAPTPSPSFLSTYVIWSRRPGDPVQAPGVIISTRAYPPEDVAQKAVKLPSPPASPKVKRATMPQFVPPTTEGQDASPESVKAPSISTAETTPAGSISADTPVPGSPYSCATSVSAAVGSPSASQAPKSPVSPRTETKGELPAASDSISHTAPVTSADGDSAQPASSDQATPATPAASASVPAAVASRPAPGLKRSWASLLQSSDSTASSSKPRLPVSNVVGFSIPATSGPSAPSTPGASLASANRNELLNLLNNGPSGPSANVATAMKIRPRGLVNTGNMCFANAVLQILVYCPPFHRFFSELRKHLAGPVVGSQREGTKATPLVDATIQFLKEFVPDTPAPVADSKAKGKEREDDLFDELDSFIPTYVYDAMKEKKRFASMIGGHQEDAEEFLGFFLDTLEEELLSLSQSLSPKEPATATADDAQTQDGEWLEVGKKNKAVTTRSTKSTDSPITRIFGGKFRSTLHTPYQRDSVTIEDWRSLQLDIQPENVKTLRDALQHISHPQQVQISIPTRPAPIDATQQVLIEALPPVLILHMKRFLYDTKVGDVVKVGKQVAFSPELEISSDLIAPAKRTAQPVKYQLFGVLYHHGPSASGGHYTLDVLHPNRELSDRPRPAWIRIDDELVSDVHPDDVFGGLDRDDRHAYLLFYRRVTAWGPSRTN</sequence>
<evidence type="ECO:0000256" key="1">
    <source>
        <dbReference type="ARBA" id="ARBA00000707"/>
    </source>
</evidence>
<keyword evidence="5 6" id="KW-0788">Thiol protease</keyword>
<dbReference type="PROSITE" id="PS00972">
    <property type="entry name" value="USP_1"/>
    <property type="match status" value="1"/>
</dbReference>
<keyword evidence="2 6" id="KW-0645">Protease</keyword>
<evidence type="ECO:0000256" key="3">
    <source>
        <dbReference type="ARBA" id="ARBA00022786"/>
    </source>
</evidence>
<dbReference type="PROSITE" id="PS50235">
    <property type="entry name" value="USP_3"/>
    <property type="match status" value="1"/>
</dbReference>
<dbReference type="InterPro" id="IPR018200">
    <property type="entry name" value="USP_CS"/>
</dbReference>
<dbReference type="SUPFAM" id="SSF54001">
    <property type="entry name" value="Cysteine proteinases"/>
    <property type="match status" value="1"/>
</dbReference>
<evidence type="ECO:0000256" key="5">
    <source>
        <dbReference type="ARBA" id="ARBA00022807"/>
    </source>
</evidence>
<dbReference type="STRING" id="5643.A0A060S2T5"/>
<evidence type="ECO:0000259" key="8">
    <source>
        <dbReference type="PROSITE" id="PS50235"/>
    </source>
</evidence>
<evidence type="ECO:0000256" key="6">
    <source>
        <dbReference type="RuleBase" id="RU366025"/>
    </source>
</evidence>
<feature type="compositionally biased region" description="Pro residues" evidence="7">
    <location>
        <begin position="267"/>
        <end position="280"/>
    </location>
</feature>
<keyword evidence="10" id="KW-1185">Reference proteome</keyword>
<gene>
    <name evidence="9" type="ORF">BN946_scf184996.g56</name>
</gene>
<proteinExistence type="inferred from homology"/>
<dbReference type="GO" id="GO:0016579">
    <property type="term" value="P:protein deubiquitination"/>
    <property type="evidence" value="ECO:0007669"/>
    <property type="project" value="InterPro"/>
</dbReference>
<feature type="compositionally biased region" description="Pro residues" evidence="7">
    <location>
        <begin position="40"/>
        <end position="62"/>
    </location>
</feature>
<evidence type="ECO:0000313" key="9">
    <source>
        <dbReference type="EMBL" id="CDO68625.1"/>
    </source>
</evidence>
<feature type="compositionally biased region" description="Basic and acidic residues" evidence="7">
    <location>
        <begin position="233"/>
        <end position="245"/>
    </location>
</feature>
<feature type="domain" description="USP" evidence="8">
    <location>
        <begin position="546"/>
        <end position="928"/>
    </location>
</feature>
<feature type="compositionally biased region" description="Low complexity" evidence="7">
    <location>
        <begin position="194"/>
        <end position="203"/>
    </location>
</feature>
<accession>A0A060S2T5</accession>
<comment type="similarity">
    <text evidence="6">Belongs to the peptidase C19 family.</text>
</comment>
<dbReference type="EC" id="3.4.19.12" evidence="6"/>
<dbReference type="Pfam" id="PF00443">
    <property type="entry name" value="UCH"/>
    <property type="match status" value="1"/>
</dbReference>
<dbReference type="EMBL" id="CCBP010000021">
    <property type="protein sequence ID" value="CDO68625.1"/>
    <property type="molecule type" value="Genomic_DNA"/>
</dbReference>
<feature type="compositionally biased region" description="Low complexity" evidence="7">
    <location>
        <begin position="437"/>
        <end position="460"/>
    </location>
</feature>